<dbReference type="PROSITE" id="PS51608">
    <property type="entry name" value="SAM_MT_UBIE"/>
    <property type="match status" value="1"/>
</dbReference>
<comment type="catalytic activity">
    <reaction evidence="6">
        <text>a 2-methoxy-6-(all-trans-polyprenyl)benzene-1,4-diol + S-adenosyl-L-methionine = a 5-methoxy-2-methyl-3-(all-trans-polyprenyl)benzene-1,4-diol + S-adenosyl-L-homocysteine + H(+)</text>
        <dbReference type="Rhea" id="RHEA:28286"/>
        <dbReference type="Rhea" id="RHEA-COMP:10858"/>
        <dbReference type="Rhea" id="RHEA-COMP:10859"/>
        <dbReference type="ChEBI" id="CHEBI:15378"/>
        <dbReference type="ChEBI" id="CHEBI:57856"/>
        <dbReference type="ChEBI" id="CHEBI:59789"/>
        <dbReference type="ChEBI" id="CHEBI:84166"/>
        <dbReference type="ChEBI" id="CHEBI:84167"/>
        <dbReference type="EC" id="2.1.1.201"/>
    </reaction>
</comment>
<keyword evidence="8" id="KW-1185">Reference proteome</keyword>
<evidence type="ECO:0000313" key="7">
    <source>
        <dbReference type="EMBL" id="CAD7088416.1"/>
    </source>
</evidence>
<organism evidence="7 8">
    <name type="scientific">Hermetia illucens</name>
    <name type="common">Black soldier fly</name>
    <dbReference type="NCBI Taxonomy" id="343691"/>
    <lineage>
        <taxon>Eukaryota</taxon>
        <taxon>Metazoa</taxon>
        <taxon>Ecdysozoa</taxon>
        <taxon>Arthropoda</taxon>
        <taxon>Hexapoda</taxon>
        <taxon>Insecta</taxon>
        <taxon>Pterygota</taxon>
        <taxon>Neoptera</taxon>
        <taxon>Endopterygota</taxon>
        <taxon>Diptera</taxon>
        <taxon>Brachycera</taxon>
        <taxon>Stratiomyomorpha</taxon>
        <taxon>Stratiomyidae</taxon>
        <taxon>Hermetiinae</taxon>
        <taxon>Hermetia</taxon>
    </lineage>
</organism>
<comment type="subunit">
    <text evidence="5">Component of a multi-subunit COQ enzyme complex, composed of at least COQ3, COQ4, COQ5, COQ6, COQ7 and COQ9. Interacts with PYURF; the interaction is direct, stabilizes COQ5 protein and associates PYURF with COQ enzyme complex.</text>
</comment>
<dbReference type="EC" id="2.1.1.201" evidence="6"/>
<dbReference type="PANTHER" id="PTHR43591:SF24">
    <property type="entry name" value="2-METHOXY-6-POLYPRENYL-1,4-BENZOQUINOL METHYLASE, MITOCHONDRIAL"/>
    <property type="match status" value="1"/>
</dbReference>
<dbReference type="GO" id="GO:0008425">
    <property type="term" value="F:2-methoxy-6-polyprenyl-1,4-benzoquinol methyltransferase activity"/>
    <property type="evidence" value="ECO:0007669"/>
    <property type="project" value="UniProtKB-UniRule"/>
</dbReference>
<evidence type="ECO:0000256" key="6">
    <source>
        <dbReference type="HAMAP-Rule" id="MF_03191"/>
    </source>
</evidence>
<comment type="caution">
    <text evidence="6">Lacks conserved residue(s) required for the propagation of feature annotation.</text>
</comment>
<keyword evidence="3 6" id="KW-0831">Ubiquinone biosynthesis</keyword>
<comment type="subcellular location">
    <subcellularLocation>
        <location evidence="6">Mitochondrion inner membrane</location>
        <topology evidence="6">Peripheral membrane protein</topology>
        <orientation evidence="6">Matrix side</orientation>
    </subcellularLocation>
</comment>
<comment type="similarity">
    <text evidence="6">Belongs to the class I-like SAM-binding methyltransferase superfamily. MenG/UbiE family.</text>
</comment>
<dbReference type="PROSITE" id="PS01184">
    <property type="entry name" value="UBIE_2"/>
    <property type="match status" value="1"/>
</dbReference>
<dbReference type="GO" id="GO:0031314">
    <property type="term" value="C:extrinsic component of mitochondrial inner membrane"/>
    <property type="evidence" value="ECO:0007669"/>
    <property type="project" value="UniProtKB-UniRule"/>
</dbReference>
<dbReference type="CDD" id="cd02440">
    <property type="entry name" value="AdoMet_MTases"/>
    <property type="match status" value="1"/>
</dbReference>
<dbReference type="FunFam" id="3.40.50.150:FF:000064">
    <property type="entry name" value="2-methoxy-6-polyprenyl-1,4-benzoquinol methylase, mitochondrial"/>
    <property type="match status" value="1"/>
</dbReference>
<evidence type="ECO:0000256" key="2">
    <source>
        <dbReference type="ARBA" id="ARBA00022679"/>
    </source>
</evidence>
<evidence type="ECO:0000256" key="4">
    <source>
        <dbReference type="ARBA" id="ARBA00022691"/>
    </source>
</evidence>
<dbReference type="Gene3D" id="3.40.50.150">
    <property type="entry name" value="Vaccinia Virus protein VP39"/>
    <property type="match status" value="1"/>
</dbReference>
<comment type="pathway">
    <text evidence="6">Cofactor biosynthesis; ubiquinone biosynthesis.</text>
</comment>
<dbReference type="PANTHER" id="PTHR43591">
    <property type="entry name" value="METHYLTRANSFERASE"/>
    <property type="match status" value="1"/>
</dbReference>
<sequence length="340" mass="38839">MALTSPIHNYPQSHRGFHVKQKGFCETLFYRSGSKMSLRSVGLIRPTFQAVHCTLRKWKVQDATIRLLSTEQARNPEGKEGETHFGFKTVKESEKGHKVHKVFEEVAKSYDLMNDIISLGIHRLWKDIFMERLSPPRGTKLLDMAGGTGDIAFRFLKYLKNLPDSPDGGKKSHVTVADINQNMLDVGMARAERLGYKDVSPNGDTIEWVCADAEKLPFESNTFSAYTIAFGARNCTHIDRILAEAYRVLQPGGRFLCLEFSHLTNEVLQKAYDQYSFQVIPPMGQILAGNWDAYQYLVESIRRFPNQEEYKKMIEDQGFRFVSYENLTFGIVSIHSGFKF</sequence>
<dbReference type="FunCoup" id="A0A7R8UXJ9">
    <property type="interactions" value="1423"/>
</dbReference>
<dbReference type="InterPro" id="IPR004033">
    <property type="entry name" value="UbiE/COQ5_MeTrFase"/>
</dbReference>
<keyword evidence="2 6" id="KW-0808">Transferase</keyword>
<dbReference type="NCBIfam" id="TIGR01934">
    <property type="entry name" value="MenG_MenH_UbiE"/>
    <property type="match status" value="1"/>
</dbReference>
<keyword evidence="1 6" id="KW-0489">Methyltransferase</keyword>
<feature type="binding site" evidence="6">
    <location>
        <position position="178"/>
    </location>
    <ligand>
        <name>S-adenosyl-L-methionine</name>
        <dbReference type="ChEBI" id="CHEBI:59789"/>
    </ligand>
</feature>
<dbReference type="PROSITE" id="PS01183">
    <property type="entry name" value="UBIE_1"/>
    <property type="match status" value="1"/>
</dbReference>
<reference evidence="7 8" key="1">
    <citation type="submission" date="2020-11" db="EMBL/GenBank/DDBJ databases">
        <authorList>
            <person name="Wallbank WR R."/>
            <person name="Pardo Diaz C."/>
            <person name="Kozak K."/>
            <person name="Martin S."/>
            <person name="Jiggins C."/>
            <person name="Moest M."/>
            <person name="Warren A I."/>
            <person name="Generalovic N T."/>
            <person name="Byers J.R.P. K."/>
            <person name="Montejo-Kovacevich G."/>
            <person name="Yen C E."/>
        </authorList>
    </citation>
    <scope>NUCLEOTIDE SEQUENCE [LARGE SCALE GENOMIC DNA]</scope>
</reference>
<proteinExistence type="inferred from homology"/>
<dbReference type="EMBL" id="LR899012">
    <property type="protein sequence ID" value="CAD7088416.1"/>
    <property type="molecule type" value="Genomic_DNA"/>
</dbReference>
<evidence type="ECO:0000256" key="3">
    <source>
        <dbReference type="ARBA" id="ARBA00022688"/>
    </source>
</evidence>
<keyword evidence="6" id="KW-0496">Mitochondrion</keyword>
<gene>
    <name evidence="6" type="primary">coq5</name>
    <name evidence="7" type="ORF">HERILL_LOCUS11041</name>
</gene>
<evidence type="ECO:0000256" key="5">
    <source>
        <dbReference type="ARBA" id="ARBA00046387"/>
    </source>
</evidence>
<dbReference type="SUPFAM" id="SSF53335">
    <property type="entry name" value="S-adenosyl-L-methionine-dependent methyltransferases"/>
    <property type="match status" value="1"/>
</dbReference>
<dbReference type="Proteomes" id="UP000594454">
    <property type="component" value="Chromosome 4"/>
</dbReference>
<name>A0A7R8UXJ9_HERIL</name>
<dbReference type="InterPro" id="IPR029063">
    <property type="entry name" value="SAM-dependent_MTases_sf"/>
</dbReference>
<keyword evidence="4 6" id="KW-0949">S-adenosyl-L-methionine</keyword>
<dbReference type="OrthoDB" id="6329284at2759"/>
<dbReference type="HAMAP" id="MF_01813">
    <property type="entry name" value="MenG_UbiE_methyltr"/>
    <property type="match status" value="1"/>
</dbReference>
<keyword evidence="6" id="KW-0472">Membrane</keyword>
<comment type="function">
    <text evidence="6">Methyltransferase required for the conversion of 2-polyprenyl-6-methoxy-1,4-benzoquinol (DDMQH2) to 2-polyprenyl-3-methyl-6-methoxy-1,4-benzoquinol (DMQH2).</text>
</comment>
<dbReference type="InterPro" id="IPR023576">
    <property type="entry name" value="UbiE/COQ5_MeTrFase_CS"/>
</dbReference>
<protein>
    <recommendedName>
        <fullName evidence="6">2-methoxy-6-polyprenyl-1,4-benzoquinol methylase, mitochondrial</fullName>
        <ecNumber evidence="6">2.1.1.201</ecNumber>
    </recommendedName>
    <alternativeName>
        <fullName evidence="6">Ubiquinone biosynthesis methyltransferase COQ5</fullName>
    </alternativeName>
</protein>
<dbReference type="Pfam" id="PF01209">
    <property type="entry name" value="Ubie_methyltran"/>
    <property type="match status" value="1"/>
</dbReference>
<evidence type="ECO:0000256" key="1">
    <source>
        <dbReference type="ARBA" id="ARBA00022603"/>
    </source>
</evidence>
<dbReference type="GO" id="GO:0032259">
    <property type="term" value="P:methylation"/>
    <property type="evidence" value="ECO:0007669"/>
    <property type="project" value="UniProtKB-KW"/>
</dbReference>
<accession>A0A7R8UXJ9</accession>
<dbReference type="AlphaFoldDB" id="A0A7R8UXJ9"/>
<dbReference type="UniPathway" id="UPA00232"/>
<evidence type="ECO:0000313" key="8">
    <source>
        <dbReference type="Proteomes" id="UP000594454"/>
    </source>
</evidence>
<feature type="binding site" evidence="6">
    <location>
        <position position="148"/>
    </location>
    <ligand>
        <name>S-adenosyl-L-methionine</name>
        <dbReference type="ChEBI" id="CHEBI:59789"/>
    </ligand>
</feature>
<dbReference type="InParanoid" id="A0A7R8UXJ9"/>
<keyword evidence="6" id="KW-0999">Mitochondrion inner membrane</keyword>
<feature type="binding site" evidence="6">
    <location>
        <begin position="212"/>
        <end position="213"/>
    </location>
    <ligand>
        <name>S-adenosyl-L-methionine</name>
        <dbReference type="ChEBI" id="CHEBI:59789"/>
    </ligand>
</feature>